<evidence type="ECO:0000313" key="2">
    <source>
        <dbReference type="EMBL" id="PPS14643.1"/>
    </source>
</evidence>
<evidence type="ECO:0000256" key="1">
    <source>
        <dbReference type="SAM" id="SignalP"/>
    </source>
</evidence>
<keyword evidence="1" id="KW-0732">Signal</keyword>
<gene>
    <name evidence="2" type="ORF">GOBAR_AA05909</name>
</gene>
<organism evidence="2 3">
    <name type="scientific">Gossypium barbadense</name>
    <name type="common">Sea Island cotton</name>
    <name type="synonym">Hibiscus barbadensis</name>
    <dbReference type="NCBI Taxonomy" id="3634"/>
    <lineage>
        <taxon>Eukaryota</taxon>
        <taxon>Viridiplantae</taxon>
        <taxon>Streptophyta</taxon>
        <taxon>Embryophyta</taxon>
        <taxon>Tracheophyta</taxon>
        <taxon>Spermatophyta</taxon>
        <taxon>Magnoliopsida</taxon>
        <taxon>eudicotyledons</taxon>
        <taxon>Gunneridae</taxon>
        <taxon>Pentapetalae</taxon>
        <taxon>rosids</taxon>
        <taxon>malvids</taxon>
        <taxon>Malvales</taxon>
        <taxon>Malvaceae</taxon>
        <taxon>Malvoideae</taxon>
        <taxon>Gossypium</taxon>
    </lineage>
</organism>
<reference evidence="2 3" key="1">
    <citation type="submission" date="2015-01" db="EMBL/GenBank/DDBJ databases">
        <title>Genome of allotetraploid Gossypium barbadense reveals genomic plasticity and fiber elongation in cotton evolution.</title>
        <authorList>
            <person name="Chen X."/>
            <person name="Liu X."/>
            <person name="Zhao B."/>
            <person name="Zheng H."/>
            <person name="Hu Y."/>
            <person name="Lu G."/>
            <person name="Yang C."/>
            <person name="Chen J."/>
            <person name="Shan C."/>
            <person name="Zhang L."/>
            <person name="Zhou Y."/>
            <person name="Wang L."/>
            <person name="Guo W."/>
            <person name="Bai Y."/>
            <person name="Ruan J."/>
            <person name="Shangguan X."/>
            <person name="Mao Y."/>
            <person name="Jiang J."/>
            <person name="Zhu Y."/>
            <person name="Lei J."/>
            <person name="Kang H."/>
            <person name="Chen S."/>
            <person name="He X."/>
            <person name="Wang R."/>
            <person name="Wang Y."/>
            <person name="Chen J."/>
            <person name="Wang L."/>
            <person name="Yu S."/>
            <person name="Wang B."/>
            <person name="Wei J."/>
            <person name="Song S."/>
            <person name="Lu X."/>
            <person name="Gao Z."/>
            <person name="Gu W."/>
            <person name="Deng X."/>
            <person name="Ma D."/>
            <person name="Wang S."/>
            <person name="Liang W."/>
            <person name="Fang L."/>
            <person name="Cai C."/>
            <person name="Zhu X."/>
            <person name="Zhou B."/>
            <person name="Zhang Y."/>
            <person name="Chen Z."/>
            <person name="Xu S."/>
            <person name="Zhu R."/>
            <person name="Wang S."/>
            <person name="Zhang T."/>
            <person name="Zhao G."/>
        </authorList>
    </citation>
    <scope>NUCLEOTIDE SEQUENCE [LARGE SCALE GENOMIC DNA]</scope>
    <source>
        <strain evidence="3">cv. Xinhai21</strain>
        <tissue evidence="2">Leaf</tissue>
    </source>
</reference>
<feature type="signal peptide" evidence="1">
    <location>
        <begin position="1"/>
        <end position="23"/>
    </location>
</feature>
<name>A0A2P5YGD0_GOSBA</name>
<dbReference type="Proteomes" id="UP000239757">
    <property type="component" value="Unassembled WGS sequence"/>
</dbReference>
<accession>A0A2P5YGD0</accession>
<sequence length="161" mass="18122">MTINTRTSLLRFSLFLTPLFHHSLPPTNIRSCLHPTSLRGGEFDVVVVDGLRPGDGWGWSREWWVSVRRVCRSWSGEEWGGQKSSEGGAWSREGGCGQKSRFAWLWSVRRWGWAGQGECVVGQRVERWGWVRSGVAGLGQMSGGGASDEAWVVVIVMRWRC</sequence>
<evidence type="ECO:0000313" key="3">
    <source>
        <dbReference type="Proteomes" id="UP000239757"/>
    </source>
</evidence>
<dbReference type="EMBL" id="KZ663234">
    <property type="protein sequence ID" value="PPS14643.1"/>
    <property type="molecule type" value="Genomic_DNA"/>
</dbReference>
<proteinExistence type="predicted"/>
<dbReference type="AlphaFoldDB" id="A0A2P5YGD0"/>
<feature type="chain" id="PRO_5015140191" evidence="1">
    <location>
        <begin position="24"/>
        <end position="161"/>
    </location>
</feature>
<protein>
    <submittedName>
        <fullName evidence="2">Uncharacterized protein</fullName>
    </submittedName>
</protein>